<reference evidence="9 10" key="1">
    <citation type="submission" date="2024-09" db="EMBL/GenBank/DDBJ databases">
        <title>Chromosome-scale assembly of Riccia sorocarpa.</title>
        <authorList>
            <person name="Paukszto L."/>
        </authorList>
    </citation>
    <scope>NUCLEOTIDE SEQUENCE [LARGE SCALE GENOMIC DNA]</scope>
    <source>
        <strain evidence="9">LP-2024</strain>
        <tissue evidence="9">Aerial parts of the thallus</tissue>
    </source>
</reference>
<dbReference type="SUPFAM" id="SSF51905">
    <property type="entry name" value="FAD/NAD(P)-binding domain"/>
    <property type="match status" value="1"/>
</dbReference>
<evidence type="ECO:0000259" key="8">
    <source>
        <dbReference type="Pfam" id="PF01593"/>
    </source>
</evidence>
<dbReference type="InterPro" id="IPR036188">
    <property type="entry name" value="FAD/NAD-bd_sf"/>
</dbReference>
<dbReference type="Pfam" id="PF01593">
    <property type="entry name" value="Amino_oxidase"/>
    <property type="match status" value="1"/>
</dbReference>
<comment type="caution">
    <text evidence="9">The sequence shown here is derived from an EMBL/GenBank/DDBJ whole genome shotgun (WGS) entry which is preliminary data.</text>
</comment>
<dbReference type="SUPFAM" id="SSF54373">
    <property type="entry name" value="FAD-linked reductases, C-terminal domain"/>
    <property type="match status" value="1"/>
</dbReference>
<dbReference type="Gene3D" id="3.90.660.10">
    <property type="match status" value="1"/>
</dbReference>
<keyword evidence="10" id="KW-1185">Reference proteome</keyword>
<dbReference type="InterPro" id="IPR002937">
    <property type="entry name" value="Amino_oxidase"/>
</dbReference>
<dbReference type="AlphaFoldDB" id="A0ABD3IFC5"/>
<feature type="domain" description="Amine oxidase" evidence="8">
    <location>
        <begin position="1"/>
        <end position="421"/>
    </location>
</feature>
<dbReference type="Proteomes" id="UP001633002">
    <property type="component" value="Unassembled WGS sequence"/>
</dbReference>
<evidence type="ECO:0000313" key="9">
    <source>
        <dbReference type="EMBL" id="KAL3702171.1"/>
    </source>
</evidence>
<sequence>MAGIAAAHRLQSSASSHFSLTILEASDRIGGRICSRELGGETVELGATWIHGIDGNPIFEIASRIGAMDGADQPWEQQDGFLHDELVRTEGGEDMEDSIVGRVADFFNDLLHEMKDERNFRALPYRSVGDFLRSRFRSFLADQQSAAQSADRPWGDVELQQAEAIFRNKEHMERLITAADSLSDLDMAGYQEYTEFNGEHRTVAKGYSTVVRELSRVLPDGAIQFRKKVKRIRWNQEVPTSLYPVTIFCEDGSMEQADHVILTVSLGVLKLAAKVTVSEKKERGVVNAANDALTDTGFFDPPLPEWKLDPIAKLGFGVVNKVFAETEPANGTVHKALRFIFKPENEEQERETLAATASAGGCSPLLRKSHHIYPINKKSHVLVTWITGREALLSESQTEDDLVKEVTGTLETFSPYPVVGIIQFLHQPLNLRTAFCNCCLLERRHTGDTTRPSTVLTLPVFVKQVGCFSTMH</sequence>
<evidence type="ECO:0000256" key="4">
    <source>
        <dbReference type="ARBA" id="ARBA00022490"/>
    </source>
</evidence>
<comment type="subcellular location">
    <subcellularLocation>
        <location evidence="2">Cytoplasm</location>
    </subcellularLocation>
</comment>
<dbReference type="GO" id="GO:0016491">
    <property type="term" value="F:oxidoreductase activity"/>
    <property type="evidence" value="ECO:0007669"/>
    <property type="project" value="UniProtKB-KW"/>
</dbReference>
<evidence type="ECO:0000256" key="2">
    <source>
        <dbReference type="ARBA" id="ARBA00004496"/>
    </source>
</evidence>
<name>A0ABD3IFC5_9MARC</name>
<evidence type="ECO:0000256" key="7">
    <source>
        <dbReference type="ARBA" id="ARBA00023002"/>
    </source>
</evidence>
<proteinExistence type="inferred from homology"/>
<evidence type="ECO:0000256" key="6">
    <source>
        <dbReference type="ARBA" id="ARBA00022827"/>
    </source>
</evidence>
<dbReference type="EMBL" id="JBJQOH010000001">
    <property type="protein sequence ID" value="KAL3702171.1"/>
    <property type="molecule type" value="Genomic_DNA"/>
</dbReference>
<evidence type="ECO:0000256" key="5">
    <source>
        <dbReference type="ARBA" id="ARBA00022630"/>
    </source>
</evidence>
<keyword evidence="4" id="KW-0963">Cytoplasm</keyword>
<keyword evidence="6" id="KW-0274">FAD</keyword>
<comment type="cofactor">
    <cofactor evidence="1">
        <name>FAD</name>
        <dbReference type="ChEBI" id="CHEBI:57692"/>
    </cofactor>
</comment>
<keyword evidence="7" id="KW-0560">Oxidoreductase</keyword>
<dbReference type="GO" id="GO:0005737">
    <property type="term" value="C:cytoplasm"/>
    <property type="evidence" value="ECO:0007669"/>
    <property type="project" value="UniProtKB-SubCell"/>
</dbReference>
<comment type="similarity">
    <text evidence="3">Belongs to the flavin monoamine oxidase family.</text>
</comment>
<accession>A0ABD3IFC5</accession>
<protein>
    <recommendedName>
        <fullName evidence="8">Amine oxidase domain-containing protein</fullName>
    </recommendedName>
</protein>
<evidence type="ECO:0000256" key="3">
    <source>
        <dbReference type="ARBA" id="ARBA00005995"/>
    </source>
</evidence>
<dbReference type="PANTHER" id="PTHR10742">
    <property type="entry name" value="FLAVIN MONOAMINE OXIDASE"/>
    <property type="match status" value="1"/>
</dbReference>
<evidence type="ECO:0000313" key="10">
    <source>
        <dbReference type="Proteomes" id="UP001633002"/>
    </source>
</evidence>
<dbReference type="InterPro" id="IPR050281">
    <property type="entry name" value="Flavin_monoamine_oxidase"/>
</dbReference>
<dbReference type="PANTHER" id="PTHR10742:SF405">
    <property type="entry name" value="PEROXISOMAL N(1)-ACETYL-SPERMINE_SPERMIDINE OXIDASE"/>
    <property type="match status" value="1"/>
</dbReference>
<keyword evidence="5" id="KW-0285">Flavoprotein</keyword>
<dbReference type="Gene3D" id="3.50.50.60">
    <property type="entry name" value="FAD/NAD(P)-binding domain"/>
    <property type="match status" value="1"/>
</dbReference>
<evidence type="ECO:0000256" key="1">
    <source>
        <dbReference type="ARBA" id="ARBA00001974"/>
    </source>
</evidence>
<organism evidence="9 10">
    <name type="scientific">Riccia sorocarpa</name>
    <dbReference type="NCBI Taxonomy" id="122646"/>
    <lineage>
        <taxon>Eukaryota</taxon>
        <taxon>Viridiplantae</taxon>
        <taxon>Streptophyta</taxon>
        <taxon>Embryophyta</taxon>
        <taxon>Marchantiophyta</taxon>
        <taxon>Marchantiopsida</taxon>
        <taxon>Marchantiidae</taxon>
        <taxon>Marchantiales</taxon>
        <taxon>Ricciaceae</taxon>
        <taxon>Riccia</taxon>
    </lineage>
</organism>
<gene>
    <name evidence="9" type="ORF">R1sor_020193</name>
</gene>